<dbReference type="SUPFAM" id="SSF52075">
    <property type="entry name" value="Outer arm dynein light chain 1"/>
    <property type="match status" value="1"/>
</dbReference>
<dbReference type="RefSeq" id="XP_013389774.1">
    <property type="nucleotide sequence ID" value="XM_013534320.1"/>
</dbReference>
<dbReference type="OrthoDB" id="10262005at2759"/>
<evidence type="ECO:0000313" key="3">
    <source>
        <dbReference type="Proteomes" id="UP000085678"/>
    </source>
</evidence>
<dbReference type="GeneID" id="106158380"/>
<name>A0A1S3HXH6_LINAN</name>
<dbReference type="InterPro" id="IPR032675">
    <property type="entry name" value="LRR_dom_sf"/>
</dbReference>
<evidence type="ECO:0000256" key="2">
    <source>
        <dbReference type="ARBA" id="ARBA00022737"/>
    </source>
</evidence>
<dbReference type="Pfam" id="PF12799">
    <property type="entry name" value="LRR_4"/>
    <property type="match status" value="1"/>
</dbReference>
<accession>A0A1S3HXH6</accession>
<dbReference type="PROSITE" id="PS51450">
    <property type="entry name" value="LRR"/>
    <property type="match status" value="3"/>
</dbReference>
<dbReference type="Gene3D" id="3.80.10.10">
    <property type="entry name" value="Ribonuclease Inhibitor"/>
    <property type="match status" value="1"/>
</dbReference>
<proteinExistence type="predicted"/>
<protein>
    <submittedName>
        <fullName evidence="4">Protein phosphatase 1 regulatory subunit 42-like</fullName>
    </submittedName>
</protein>
<dbReference type="InterPro" id="IPR025875">
    <property type="entry name" value="Leu-rich_rpt_4"/>
</dbReference>
<evidence type="ECO:0000313" key="4">
    <source>
        <dbReference type="RefSeq" id="XP_013389774.1"/>
    </source>
</evidence>
<gene>
    <name evidence="4" type="primary">LOC106158380</name>
</gene>
<sequence>MRKNHGDDLAMCRNLTVLYLYDNKLPKVPVLLQNQNLTHLYLQNNHITRMENLAPLRRLTKLYLGGNSITVVEGLEKLDMLQEFHIENQNLPPGEKLLFDPRSLKTLSKRATDRKELILQSYFDFDPENELLN</sequence>
<dbReference type="Proteomes" id="UP000085678">
    <property type="component" value="Unplaced"/>
</dbReference>
<dbReference type="STRING" id="7574.A0A1S3HXH6"/>
<dbReference type="PANTHER" id="PTHR46652">
    <property type="entry name" value="LEUCINE-RICH REPEAT AND IQ DOMAIN-CONTAINING PROTEIN 1-RELATED"/>
    <property type="match status" value="1"/>
</dbReference>
<dbReference type="PANTHER" id="PTHR46652:SF3">
    <property type="entry name" value="LEUCINE-RICH REPEAT-CONTAINING PROTEIN 9"/>
    <property type="match status" value="1"/>
</dbReference>
<keyword evidence="3" id="KW-1185">Reference proteome</keyword>
<dbReference type="InterPro" id="IPR050836">
    <property type="entry name" value="SDS22/Internalin_LRR"/>
</dbReference>
<keyword evidence="2" id="KW-0677">Repeat</keyword>
<dbReference type="SMART" id="SM00365">
    <property type="entry name" value="LRR_SD22"/>
    <property type="match status" value="3"/>
</dbReference>
<organism evidence="3 4">
    <name type="scientific">Lingula anatina</name>
    <name type="common">Brachiopod</name>
    <name type="synonym">Lingula unguis</name>
    <dbReference type="NCBI Taxonomy" id="7574"/>
    <lineage>
        <taxon>Eukaryota</taxon>
        <taxon>Metazoa</taxon>
        <taxon>Spiralia</taxon>
        <taxon>Lophotrochozoa</taxon>
        <taxon>Brachiopoda</taxon>
        <taxon>Linguliformea</taxon>
        <taxon>Lingulata</taxon>
        <taxon>Lingulida</taxon>
        <taxon>Linguloidea</taxon>
        <taxon>Lingulidae</taxon>
        <taxon>Lingula</taxon>
    </lineage>
</organism>
<keyword evidence="1" id="KW-0433">Leucine-rich repeat</keyword>
<reference evidence="4" key="1">
    <citation type="submission" date="2025-08" db="UniProtKB">
        <authorList>
            <consortium name="RefSeq"/>
        </authorList>
    </citation>
    <scope>IDENTIFICATION</scope>
    <source>
        <tissue evidence="4">Gonads</tissue>
    </source>
</reference>
<dbReference type="AlphaFoldDB" id="A0A1S3HXH6"/>
<dbReference type="InParanoid" id="A0A1S3HXH6"/>
<evidence type="ECO:0000256" key="1">
    <source>
        <dbReference type="ARBA" id="ARBA00022614"/>
    </source>
</evidence>
<dbReference type="InterPro" id="IPR001611">
    <property type="entry name" value="Leu-rich_rpt"/>
</dbReference>
<dbReference type="KEGG" id="lak:106158380"/>